<protein>
    <submittedName>
        <fullName evidence="1">Uncharacterized protein</fullName>
    </submittedName>
</protein>
<keyword evidence="2" id="KW-1185">Reference proteome</keyword>
<sequence length="87" mass="10236">MIIEIPGNDRTEEINLPNGQFVLITYLQENDMMSLPDGKYVCPFRMIQLFTEEGGELIGECIEENPHYNTRFYNTVFEHLDEGIEYR</sequence>
<organism evidence="1 2">
    <name type="scientific">Methanobrevibacter ruminantium (strain ATCC 35063 / DSM 1093 / JCM 13430 / OCM 146 / M1)</name>
    <name type="common">Methanobacterium ruminantium</name>
    <dbReference type="NCBI Taxonomy" id="634498"/>
    <lineage>
        <taxon>Archaea</taxon>
        <taxon>Methanobacteriati</taxon>
        <taxon>Methanobacteriota</taxon>
        <taxon>Methanomada group</taxon>
        <taxon>Methanobacteria</taxon>
        <taxon>Methanobacteriales</taxon>
        <taxon>Methanobacteriaceae</taxon>
        <taxon>Methanobrevibacter</taxon>
    </lineage>
</organism>
<dbReference type="GeneID" id="8769929"/>
<gene>
    <name evidence="1" type="ordered locus">mru_0289</name>
</gene>
<dbReference type="PATRIC" id="fig|634498.28.peg.292"/>
<dbReference type="Proteomes" id="UP000008680">
    <property type="component" value="Chromosome"/>
</dbReference>
<dbReference type="KEGG" id="mru:mru_0289"/>
<dbReference type="EMBL" id="CP001719">
    <property type="protein sequence ID" value="ADC46141.1"/>
    <property type="molecule type" value="Genomic_DNA"/>
</dbReference>
<dbReference type="STRING" id="634498.mru_0289"/>
<dbReference type="AlphaFoldDB" id="D3DZW5"/>
<reference evidence="1 2" key="1">
    <citation type="journal article" date="2010" name="PLoS ONE">
        <title>The genome sequence of the rumen methanogen Methanobrevibacter ruminantium reveals new possibilities for controlling ruminant methane emissions.</title>
        <authorList>
            <person name="Leahy S.C."/>
            <person name="Kelly W.J."/>
            <person name="Altermann E."/>
            <person name="Ronimus R.S."/>
            <person name="Yeoman C.J."/>
            <person name="Pacheco D.M."/>
            <person name="Li D."/>
            <person name="Kong Z."/>
            <person name="McTavish S."/>
            <person name="Sang C."/>
            <person name="Lambie S.C."/>
            <person name="Janssen P.H."/>
            <person name="Dey D."/>
            <person name="Attwood G.T."/>
        </authorList>
    </citation>
    <scope>NUCLEOTIDE SEQUENCE [LARGE SCALE GENOMIC DNA]</scope>
    <source>
        <strain evidence="2">ATCC 35063 / DSM 1093 / JCM 13430 / OCM 146 / M1</strain>
    </source>
</reference>
<dbReference type="HOGENOM" id="CLU_2476061_0_0_2"/>
<proteinExistence type="predicted"/>
<name>D3DZW5_METRM</name>
<evidence type="ECO:0000313" key="2">
    <source>
        <dbReference type="Proteomes" id="UP000008680"/>
    </source>
</evidence>
<accession>D3DZW5</accession>
<evidence type="ECO:0000313" key="1">
    <source>
        <dbReference type="EMBL" id="ADC46141.1"/>
    </source>
</evidence>
<dbReference type="RefSeq" id="WP_012955097.1">
    <property type="nucleotide sequence ID" value="NC_013790.1"/>
</dbReference>